<protein>
    <recommendedName>
        <fullName evidence="1">VWFA domain-containing protein</fullName>
    </recommendedName>
</protein>
<proteinExistence type="predicted"/>
<dbReference type="PANTHER" id="PTHR24020:SF84">
    <property type="entry name" value="VWFA DOMAIN-CONTAINING PROTEIN"/>
    <property type="match status" value="1"/>
</dbReference>
<dbReference type="PANTHER" id="PTHR24020">
    <property type="entry name" value="COLLAGEN ALPHA"/>
    <property type="match status" value="1"/>
</dbReference>
<dbReference type="Ensembl" id="ENSCSAVT00000018345.1">
    <property type="protein sequence ID" value="ENSCSAVP00000018148.1"/>
    <property type="gene ID" value="ENSCSAVG00000010677.1"/>
</dbReference>
<sequence length="154" mass="16790">FECDVSNQYSLYPSGAANTTTCNGTTWVEPPPCCNRQCPPYAKVDAVVILDSSSSIGRANWRRLVNFVQGVLGGVEIGPHSARIGVFRYNRFVDTQSQILMKDYPNDKAGLLRAIGNIHYNGNGTYTGQALDYAADVMLTPENGNRPGVPDIVF</sequence>
<organism evidence="2 3">
    <name type="scientific">Ciona savignyi</name>
    <name type="common">Pacific transparent sea squirt</name>
    <dbReference type="NCBI Taxonomy" id="51511"/>
    <lineage>
        <taxon>Eukaryota</taxon>
        <taxon>Metazoa</taxon>
        <taxon>Chordata</taxon>
        <taxon>Tunicata</taxon>
        <taxon>Ascidiacea</taxon>
        <taxon>Phlebobranchia</taxon>
        <taxon>Cionidae</taxon>
        <taxon>Ciona</taxon>
    </lineage>
</organism>
<dbReference type="Pfam" id="PF00092">
    <property type="entry name" value="VWA"/>
    <property type="match status" value="1"/>
</dbReference>
<dbReference type="GeneTree" id="ENSGT01040000244751"/>
<reference evidence="3" key="1">
    <citation type="submission" date="2003-08" db="EMBL/GenBank/DDBJ databases">
        <authorList>
            <person name="Birren B."/>
            <person name="Nusbaum C."/>
            <person name="Abebe A."/>
            <person name="Abouelleil A."/>
            <person name="Adekoya E."/>
            <person name="Ait-zahra M."/>
            <person name="Allen N."/>
            <person name="Allen T."/>
            <person name="An P."/>
            <person name="Anderson M."/>
            <person name="Anderson S."/>
            <person name="Arachchi H."/>
            <person name="Armbruster J."/>
            <person name="Bachantsang P."/>
            <person name="Baldwin J."/>
            <person name="Barry A."/>
            <person name="Bayul T."/>
            <person name="Blitshsteyn B."/>
            <person name="Bloom T."/>
            <person name="Blye J."/>
            <person name="Boguslavskiy L."/>
            <person name="Borowsky M."/>
            <person name="Boukhgalter B."/>
            <person name="Brunache A."/>
            <person name="Butler J."/>
            <person name="Calixte N."/>
            <person name="Calvo S."/>
            <person name="Camarata J."/>
            <person name="Campo K."/>
            <person name="Chang J."/>
            <person name="Cheshatsang Y."/>
            <person name="Citroen M."/>
            <person name="Collymore A."/>
            <person name="Considine T."/>
            <person name="Cook A."/>
            <person name="Cooke P."/>
            <person name="Corum B."/>
            <person name="Cuomo C."/>
            <person name="David R."/>
            <person name="Dawoe T."/>
            <person name="Degray S."/>
            <person name="Dodge S."/>
            <person name="Dooley K."/>
            <person name="Dorje P."/>
            <person name="Dorjee K."/>
            <person name="Dorris L."/>
            <person name="Duffey N."/>
            <person name="Dupes A."/>
            <person name="Elkins T."/>
            <person name="Engels R."/>
            <person name="Erickson J."/>
            <person name="Farina A."/>
            <person name="Faro S."/>
            <person name="Ferreira P."/>
            <person name="Fischer H."/>
            <person name="Fitzgerald M."/>
            <person name="Foley K."/>
            <person name="Gage D."/>
            <person name="Galagan J."/>
            <person name="Gearin G."/>
            <person name="Gnerre S."/>
            <person name="Gnirke A."/>
            <person name="Goyette A."/>
            <person name="Graham J."/>
            <person name="Grandbois E."/>
            <person name="Gyaltsen K."/>
            <person name="Hafez N."/>
            <person name="Hagopian D."/>
            <person name="Hagos B."/>
            <person name="Hall J."/>
            <person name="Hatcher B."/>
            <person name="Heller A."/>
            <person name="Higgins H."/>
            <person name="Honan T."/>
            <person name="Horn A."/>
            <person name="Houde N."/>
            <person name="Hughes L."/>
            <person name="Hulme W."/>
            <person name="Husby E."/>
            <person name="Iliev I."/>
            <person name="Jaffe D."/>
            <person name="Jones C."/>
            <person name="Kamal M."/>
            <person name="Kamat A."/>
            <person name="Kamvysselis M."/>
            <person name="Karlsson E."/>
            <person name="Kells C."/>
            <person name="Kieu A."/>
            <person name="Kisner P."/>
            <person name="Kodira C."/>
            <person name="Kulbokas E."/>
            <person name="Labutti K."/>
            <person name="Lama D."/>
            <person name="Landers T."/>
            <person name="Leger J."/>
            <person name="Levine S."/>
            <person name="Lewis D."/>
            <person name="Lewis T."/>
            <person name="Lindblad-toh K."/>
            <person name="Liu X."/>
            <person name="Lokyitsang T."/>
            <person name="Lokyitsang Y."/>
            <person name="Lucien O."/>
            <person name="Lui A."/>
            <person name="Ma L.J."/>
            <person name="Mabbitt R."/>
            <person name="Macdonald J."/>
            <person name="Maclean C."/>
            <person name="Major J."/>
            <person name="Manning J."/>
            <person name="Marabella R."/>
            <person name="Maru K."/>
            <person name="Matthews C."/>
            <person name="Mauceli E."/>
            <person name="Mccarthy M."/>
            <person name="Mcdonough S."/>
            <person name="Mcghee T."/>
            <person name="Meldrim J."/>
            <person name="Meneus L."/>
            <person name="Mesirov J."/>
            <person name="Mihalev A."/>
            <person name="Mihova T."/>
            <person name="Mikkelsen T."/>
            <person name="Mlenga V."/>
            <person name="Moru K."/>
            <person name="Mozes J."/>
            <person name="Mulrain L."/>
            <person name="Munson G."/>
            <person name="Naylor J."/>
            <person name="Newes C."/>
            <person name="Nguyen C."/>
            <person name="Nguyen N."/>
            <person name="Nguyen T."/>
            <person name="Nicol R."/>
            <person name="Nielsen C."/>
            <person name="Nizzari M."/>
            <person name="Norbu C."/>
            <person name="Norbu N."/>
            <person name="O'donnell P."/>
            <person name="Okoawo O."/>
            <person name="O'leary S."/>
            <person name="Omotosho B."/>
            <person name="O'neill K."/>
            <person name="Osman S."/>
            <person name="Parker S."/>
            <person name="Perrin D."/>
            <person name="Phunkhang P."/>
            <person name="Piqani B."/>
            <person name="Purcell S."/>
            <person name="Rachupka T."/>
            <person name="Ramasamy U."/>
            <person name="Rameau R."/>
            <person name="Ray V."/>
            <person name="Raymond C."/>
            <person name="Retta R."/>
            <person name="Richardson S."/>
            <person name="Rise C."/>
            <person name="Rodriguez J."/>
            <person name="Rogers J."/>
            <person name="Rogov P."/>
            <person name="Rutman M."/>
            <person name="Schupbach R."/>
            <person name="Seaman C."/>
            <person name="Settipalli S."/>
            <person name="Sharpe T."/>
            <person name="Sheridan J."/>
            <person name="Sherpa N."/>
            <person name="Shi J."/>
            <person name="Smirnov S."/>
            <person name="Smith C."/>
            <person name="Sougnez C."/>
            <person name="Spencer B."/>
            <person name="Stalker J."/>
            <person name="Stange-thomann N."/>
            <person name="Stavropoulos S."/>
            <person name="Stetson K."/>
            <person name="Stone C."/>
            <person name="Stone S."/>
            <person name="Stubbs M."/>
            <person name="Talamas J."/>
            <person name="Tchuinga P."/>
            <person name="Tenzing P."/>
            <person name="Tesfaye S."/>
            <person name="Theodore J."/>
            <person name="Thoulutsang Y."/>
            <person name="Topham K."/>
            <person name="Towey S."/>
            <person name="Tsamla T."/>
            <person name="Tsomo N."/>
            <person name="Vallee D."/>
            <person name="Vassiliev H."/>
            <person name="Venkataraman V."/>
            <person name="Vinson J."/>
            <person name="Vo A."/>
            <person name="Wade C."/>
            <person name="Wang S."/>
            <person name="Wangchuk T."/>
            <person name="Wangdi T."/>
            <person name="Whittaker C."/>
            <person name="Wilkinson J."/>
            <person name="Wu Y."/>
            <person name="Wyman D."/>
            <person name="Yadav S."/>
            <person name="Yang S."/>
            <person name="Yang X."/>
            <person name="Yeager S."/>
            <person name="Yee E."/>
            <person name="Young G."/>
            <person name="Zainoun J."/>
            <person name="Zembeck L."/>
            <person name="Zimmer A."/>
            <person name="Zody M."/>
            <person name="Lander E."/>
        </authorList>
    </citation>
    <scope>NUCLEOTIDE SEQUENCE [LARGE SCALE GENOMIC DNA]</scope>
</reference>
<dbReference type="Gene3D" id="3.40.50.410">
    <property type="entry name" value="von Willebrand factor, type A domain"/>
    <property type="match status" value="1"/>
</dbReference>
<dbReference type="InParanoid" id="H2ZKN2"/>
<reference evidence="2" key="3">
    <citation type="submission" date="2025-09" db="UniProtKB">
        <authorList>
            <consortium name="Ensembl"/>
        </authorList>
    </citation>
    <scope>IDENTIFICATION</scope>
</reference>
<dbReference type="Proteomes" id="UP000007875">
    <property type="component" value="Unassembled WGS sequence"/>
</dbReference>
<dbReference type="AlphaFoldDB" id="H2ZKN2"/>
<dbReference type="InterPro" id="IPR036465">
    <property type="entry name" value="vWFA_dom_sf"/>
</dbReference>
<feature type="domain" description="VWFA" evidence="1">
    <location>
        <begin position="45"/>
        <end position="154"/>
    </location>
</feature>
<evidence type="ECO:0000313" key="2">
    <source>
        <dbReference type="Ensembl" id="ENSCSAVP00000018148.1"/>
    </source>
</evidence>
<accession>H2ZKN2</accession>
<dbReference type="eggNOG" id="KOG3544">
    <property type="taxonomic scope" value="Eukaryota"/>
</dbReference>
<evidence type="ECO:0000259" key="1">
    <source>
        <dbReference type="PROSITE" id="PS50234"/>
    </source>
</evidence>
<dbReference type="InterPro" id="IPR002035">
    <property type="entry name" value="VWF_A"/>
</dbReference>
<dbReference type="SUPFAM" id="SSF53300">
    <property type="entry name" value="vWA-like"/>
    <property type="match status" value="1"/>
</dbReference>
<dbReference type="PROSITE" id="PS50234">
    <property type="entry name" value="VWFA"/>
    <property type="match status" value="1"/>
</dbReference>
<dbReference type="STRING" id="51511.ENSCSAVP00000018148"/>
<evidence type="ECO:0000313" key="3">
    <source>
        <dbReference type="Proteomes" id="UP000007875"/>
    </source>
</evidence>
<keyword evidence="3" id="KW-1185">Reference proteome</keyword>
<reference evidence="2" key="2">
    <citation type="submission" date="2025-08" db="UniProtKB">
        <authorList>
            <consortium name="Ensembl"/>
        </authorList>
    </citation>
    <scope>IDENTIFICATION</scope>
</reference>
<dbReference type="InterPro" id="IPR050525">
    <property type="entry name" value="ECM_Assembly_Org"/>
</dbReference>
<dbReference type="HOGENOM" id="CLU_1717324_0_0_1"/>
<name>H2ZKN2_CIOSA</name>